<evidence type="ECO:0000313" key="11">
    <source>
        <dbReference type="Proteomes" id="UP001610446"/>
    </source>
</evidence>
<evidence type="ECO:0000256" key="4">
    <source>
        <dbReference type="ARBA" id="ARBA00023277"/>
    </source>
</evidence>
<evidence type="ECO:0000256" key="6">
    <source>
        <dbReference type="ARBA" id="ARBA00023326"/>
    </source>
</evidence>
<keyword evidence="3" id="KW-0146">Chitin degradation</keyword>
<feature type="domain" description="GH18" evidence="9">
    <location>
        <begin position="9"/>
        <end position="289"/>
    </location>
</feature>
<reference evidence="10 11" key="1">
    <citation type="submission" date="2024-07" db="EMBL/GenBank/DDBJ databases">
        <title>Section-level genome sequencing and comparative genomics of Aspergillus sections Usti and Cavernicolus.</title>
        <authorList>
            <consortium name="Lawrence Berkeley National Laboratory"/>
            <person name="Nybo J.L."/>
            <person name="Vesth T.C."/>
            <person name="Theobald S."/>
            <person name="Frisvad J.C."/>
            <person name="Larsen T.O."/>
            <person name="Kjaerboelling I."/>
            <person name="Rothschild-Mancinelli K."/>
            <person name="Lyhne E.K."/>
            <person name="Kogle M.E."/>
            <person name="Barry K."/>
            <person name="Clum A."/>
            <person name="Na H."/>
            <person name="Ledsgaard L."/>
            <person name="Lin J."/>
            <person name="Lipzen A."/>
            <person name="Kuo A."/>
            <person name="Riley R."/>
            <person name="Mondo S."/>
            <person name="Labutti K."/>
            <person name="Haridas S."/>
            <person name="Pangalinan J."/>
            <person name="Salamov A.A."/>
            <person name="Simmons B.A."/>
            <person name="Magnuson J.K."/>
            <person name="Chen J."/>
            <person name="Drula E."/>
            <person name="Henrissat B."/>
            <person name="Wiebenga A."/>
            <person name="Lubbers R.J."/>
            <person name="Gomes A.C."/>
            <person name="Makela M.R."/>
            <person name="Stajich J."/>
            <person name="Grigoriev I.V."/>
            <person name="Mortensen U.H."/>
            <person name="De Vries R.P."/>
            <person name="Baker S.E."/>
            <person name="Andersen M.R."/>
        </authorList>
    </citation>
    <scope>NUCLEOTIDE SEQUENCE [LARGE SCALE GENOMIC DNA]</scope>
    <source>
        <strain evidence="10 11">CBS 123904</strain>
    </source>
</reference>
<dbReference type="Gene3D" id="3.60.21.70">
    <property type="entry name" value="PhoD-like phosphatase"/>
    <property type="match status" value="1"/>
</dbReference>
<keyword evidence="8" id="KW-0812">Transmembrane</keyword>
<dbReference type="Pfam" id="PF00704">
    <property type="entry name" value="Glyco_hydro_18"/>
    <property type="match status" value="1"/>
</dbReference>
<evidence type="ECO:0000313" key="10">
    <source>
        <dbReference type="EMBL" id="KAL2845235.1"/>
    </source>
</evidence>
<dbReference type="InterPro" id="IPR038607">
    <property type="entry name" value="PhoD-like_sf"/>
</dbReference>
<dbReference type="CDD" id="cd07389">
    <property type="entry name" value="MPP_PhoD"/>
    <property type="match status" value="1"/>
</dbReference>
<keyword evidence="2 7" id="KW-0378">Hydrolase</keyword>
<keyword evidence="4" id="KW-0119">Carbohydrate metabolism</keyword>
<dbReference type="CDD" id="cd06546">
    <property type="entry name" value="GH18_CTS3_chitinase"/>
    <property type="match status" value="1"/>
</dbReference>
<keyword evidence="8" id="KW-1133">Transmembrane helix</keyword>
<comment type="caution">
    <text evidence="10">The sequence shown here is derived from an EMBL/GenBank/DDBJ whole genome shotgun (WGS) entry which is preliminary data.</text>
</comment>
<evidence type="ECO:0000256" key="5">
    <source>
        <dbReference type="ARBA" id="ARBA00023295"/>
    </source>
</evidence>
<keyword evidence="5 7" id="KW-0326">Glycosidase</keyword>
<evidence type="ECO:0000256" key="8">
    <source>
        <dbReference type="SAM" id="Phobius"/>
    </source>
</evidence>
<gene>
    <name evidence="10" type="ORF">BJY01DRAFT_235029</name>
</gene>
<comment type="catalytic activity">
    <reaction evidence="1">
        <text>Random endo-hydrolysis of N-acetyl-beta-D-glucosaminide (1-&gt;4)-beta-linkages in chitin and chitodextrins.</text>
        <dbReference type="EC" id="3.2.1.14"/>
    </reaction>
</comment>
<dbReference type="InterPro" id="IPR001579">
    <property type="entry name" value="Glyco_hydro_18_chit_AS"/>
</dbReference>
<dbReference type="InterPro" id="IPR052900">
    <property type="entry name" value="Phospholipid_Metab_Enz"/>
</dbReference>
<dbReference type="InterPro" id="IPR001223">
    <property type="entry name" value="Glyco_hydro18_cat"/>
</dbReference>
<dbReference type="PROSITE" id="PS01095">
    <property type="entry name" value="GH18_1"/>
    <property type="match status" value="1"/>
</dbReference>
<dbReference type="SUPFAM" id="SSF51445">
    <property type="entry name" value="(Trans)glycosidases"/>
    <property type="match status" value="1"/>
</dbReference>
<protein>
    <submittedName>
        <fullName evidence="10">PhoD-like phosphatase-domain-containing protein</fullName>
    </submittedName>
</protein>
<keyword evidence="8" id="KW-0472">Membrane</keyword>
<keyword evidence="11" id="KW-1185">Reference proteome</keyword>
<dbReference type="InterPro" id="IPR029052">
    <property type="entry name" value="Metallo-depent_PP-like"/>
</dbReference>
<dbReference type="PROSITE" id="PS51910">
    <property type="entry name" value="GH18_2"/>
    <property type="match status" value="1"/>
</dbReference>
<dbReference type="Gene3D" id="3.20.20.80">
    <property type="entry name" value="Glycosidases"/>
    <property type="match status" value="1"/>
</dbReference>
<dbReference type="SUPFAM" id="SSF56300">
    <property type="entry name" value="Metallo-dependent phosphatases"/>
    <property type="match status" value="1"/>
</dbReference>
<dbReference type="EMBL" id="JBFXLU010000074">
    <property type="protein sequence ID" value="KAL2845235.1"/>
    <property type="molecule type" value="Genomic_DNA"/>
</dbReference>
<name>A0ABR4JYU8_9EURO</name>
<proteinExistence type="predicted"/>
<dbReference type="PANTHER" id="PTHR43606">
    <property type="entry name" value="PHOSPHATASE, PUTATIVE (AFU_ORTHOLOGUE AFUA_6G08710)-RELATED"/>
    <property type="match status" value="1"/>
</dbReference>
<dbReference type="InterPro" id="IPR018946">
    <property type="entry name" value="PhoD-like_MPP"/>
</dbReference>
<dbReference type="Proteomes" id="UP001610446">
    <property type="component" value="Unassembled WGS sequence"/>
</dbReference>
<sequence>MPPVPPSYPHRIVLYHQTLCPDRGPYVPLMPLVRNNTGITHVILAAFHLNAPNPEHITLNDDPPHHSMYDELWAEVPQLQRNGVKVLGMLGGAAKGTFSCLDGDQAQFESYYAPLLAMICRHGLDGVDLDVEEPMSLVGIVRLIDRLKADLGNSFLVTLAPVAAALLGIGNLSGFDYRQLESQRASSIDWYNAQFYNGWGPAEDPRMYAAIVAQGWSPARVVYGLLTNPGNGSQGYVPGEKIGPVLALLVEQFPNFGGVMGWEYFNAMPGQRGRPWEWAAEMSMSMSMKLLIPGHVFPPVIFTSLAVYITSIYFSSPRRNNNGILKSLITGVPGRQPWATRLAVLINLLCGAFTTDFLLRGFALYPTADLRFSRVGYISHSTANLLVREPDQTLLPLVISYKEADKVNRDPNSWIQAATVETLDDSTDFTTTITFKGLSPSSSYHYALSNNGTGFFTTSPAPDSSAANRLSFLTSSCMKPNFPYDPRRHPLRLQGLETMMAAVSSLRRMPSFMLFLGDFIYIDVPQRFGSSVAHYRSEYRRVYSSPSWYPSAINLPWIHTLDDHEIANDWKHGNTTPPYPAAIDPYLHYHASINPPAPDTKTDNTKASFTIFTNGPATFFLTDTRSYRSPEEETILGKAQLSSLLAFLARPEPTHIRWKIISSSVPFTRNWHAGTSDTWGGFLTERATVFSAMRAAQRNLGIRIVLLSGDRHEFAATRFPPLPADQGLISSSPSIQQDIETDQELIEFCTGPLSMFYLPVRTYYQSGPDDVPLKYLPDGNTKFGLVEIEDGDVDDVPSSVLTYSLYIDNEVVWRYRLSVPLAPTSGAKGAAGGAVKDATSSSRALLPPGEVLLDTSVKKWIDVATDWVLRWSGLRLEHPAKDWIV</sequence>
<evidence type="ECO:0000256" key="3">
    <source>
        <dbReference type="ARBA" id="ARBA00023024"/>
    </source>
</evidence>
<dbReference type="InterPro" id="IPR017853">
    <property type="entry name" value="GH"/>
</dbReference>
<feature type="transmembrane region" description="Helical" evidence="8">
    <location>
        <begin position="290"/>
        <end position="314"/>
    </location>
</feature>
<evidence type="ECO:0000256" key="2">
    <source>
        <dbReference type="ARBA" id="ARBA00022801"/>
    </source>
</evidence>
<evidence type="ECO:0000256" key="1">
    <source>
        <dbReference type="ARBA" id="ARBA00000822"/>
    </source>
</evidence>
<organism evidence="10 11">
    <name type="scientific">Aspergillus pseudoustus</name>
    <dbReference type="NCBI Taxonomy" id="1810923"/>
    <lineage>
        <taxon>Eukaryota</taxon>
        <taxon>Fungi</taxon>
        <taxon>Dikarya</taxon>
        <taxon>Ascomycota</taxon>
        <taxon>Pezizomycotina</taxon>
        <taxon>Eurotiomycetes</taxon>
        <taxon>Eurotiomycetidae</taxon>
        <taxon>Eurotiales</taxon>
        <taxon>Aspergillaceae</taxon>
        <taxon>Aspergillus</taxon>
        <taxon>Aspergillus subgen. Nidulantes</taxon>
    </lineage>
</organism>
<dbReference type="Pfam" id="PF09423">
    <property type="entry name" value="PhoD"/>
    <property type="match status" value="1"/>
</dbReference>
<dbReference type="PANTHER" id="PTHR43606:SF2">
    <property type="entry name" value="ALKALINE PHOSPHATASE FAMILY PROTEIN (AFU_ORTHOLOGUE AFUA_5G03860)"/>
    <property type="match status" value="1"/>
</dbReference>
<accession>A0ABR4JYU8</accession>
<keyword evidence="6" id="KW-0624">Polysaccharide degradation</keyword>
<evidence type="ECO:0000256" key="7">
    <source>
        <dbReference type="RuleBase" id="RU000489"/>
    </source>
</evidence>
<evidence type="ECO:0000259" key="9">
    <source>
        <dbReference type="PROSITE" id="PS51910"/>
    </source>
</evidence>